<proteinExistence type="predicted"/>
<name>A0A075AR74_ROZAC</name>
<reference evidence="2 3" key="1">
    <citation type="journal article" date="2013" name="Curr. Biol.">
        <title>Shared signatures of parasitism and phylogenomics unite Cryptomycota and microsporidia.</title>
        <authorList>
            <person name="James T.Y."/>
            <person name="Pelin A."/>
            <person name="Bonen L."/>
            <person name="Ahrendt S."/>
            <person name="Sain D."/>
            <person name="Corradi N."/>
            <person name="Stajich J.E."/>
        </authorList>
    </citation>
    <scope>NUCLEOTIDE SEQUENCE [LARGE SCALE GENOMIC DNA]</scope>
    <source>
        <strain evidence="2 3">CSF55</strain>
    </source>
</reference>
<dbReference type="InterPro" id="IPR011989">
    <property type="entry name" value="ARM-like"/>
</dbReference>
<sequence length="727" mass="83071">MKRLCRVAKYFYPSDKLKDFEKVSKALDKENLKIVFDAVTRCTHGSESTKILVSVPNRMVEEVTNDISDMDNIFNNEEKVDIILKVLNMYNGIVKSSYIDYKPTHLIDLFTHLKKFETNLGEKNVKVEEMKNEFRNFFISLTKYHSGETFFIDVYPIVKVIFNDGEDVKFSEDFFEWIKYYSQQVEKLETINDEEMFKLKIAWYIVNNYGDVLWNAKEFGPNGFLLKEYYEQANVLFEVVVRTRSEASIEFIEYLKLLNEHCSYFIKHLSLLSKNFDSEVLNGLKEIKKKTLKFIFTAIESPSNDLVIGKIRKLVFSDIDDMIDLTDEIIDLFFALLERDLLQRDKYAWQYFNKMKNIVNRNFERLSVKDELRLGFSNACSVLVSPIDYPNDLKITTFKIVSLLKFRSRNVSNPGLEASNKILEAFSEHNFHIKVGEIVDEFYQDLTSMLNHLLSFATEAKKNSNNNVLLVKLDFNQYSQMIFNLFKFALKLKSDETSASNLKEMATKNILLKFPSLEKNKLQDIVNGLVNIEQGSKSFKRNLKLFLNPEEEQSEIDDDGDDDDEHESSAQTRHVGFVEKSKPEDENRNVSKGSTIKGKIMAGATVGLAALASFLFKNNPATQDVSAVVASGHSDASLVALPQGLPSGNFDTNINAFPAVKLPHDPLNASLQTKDRQIHRLANSGSDEKGVEDRKNVAGQGTGVTVDKKKQYDTTPTSNNNSSVPTD</sequence>
<protein>
    <submittedName>
        <fullName evidence="2">Uncharacterized protein</fullName>
    </submittedName>
</protein>
<organism evidence="2 3">
    <name type="scientific">Rozella allomycis (strain CSF55)</name>
    <dbReference type="NCBI Taxonomy" id="988480"/>
    <lineage>
        <taxon>Eukaryota</taxon>
        <taxon>Fungi</taxon>
        <taxon>Fungi incertae sedis</taxon>
        <taxon>Cryptomycota</taxon>
        <taxon>Cryptomycota incertae sedis</taxon>
        <taxon>Rozella</taxon>
    </lineage>
</organism>
<evidence type="ECO:0000256" key="1">
    <source>
        <dbReference type="SAM" id="MobiDB-lite"/>
    </source>
</evidence>
<feature type="compositionally biased region" description="Basic and acidic residues" evidence="1">
    <location>
        <begin position="576"/>
        <end position="589"/>
    </location>
</feature>
<feature type="non-terminal residue" evidence="2">
    <location>
        <position position="727"/>
    </location>
</feature>
<gene>
    <name evidence="2" type="ORF">O9G_005858</name>
</gene>
<accession>A0A075AR74</accession>
<keyword evidence="3" id="KW-1185">Reference proteome</keyword>
<evidence type="ECO:0000313" key="2">
    <source>
        <dbReference type="EMBL" id="EPZ32655.1"/>
    </source>
</evidence>
<dbReference type="EMBL" id="KE561128">
    <property type="protein sequence ID" value="EPZ32655.1"/>
    <property type="molecule type" value="Genomic_DNA"/>
</dbReference>
<feature type="compositionally biased region" description="Acidic residues" evidence="1">
    <location>
        <begin position="551"/>
        <end position="566"/>
    </location>
</feature>
<feature type="compositionally biased region" description="Basic and acidic residues" evidence="1">
    <location>
        <begin position="686"/>
        <end position="696"/>
    </location>
</feature>
<feature type="compositionally biased region" description="Polar residues" evidence="1">
    <location>
        <begin position="713"/>
        <end position="727"/>
    </location>
</feature>
<dbReference type="Proteomes" id="UP000030755">
    <property type="component" value="Unassembled WGS sequence"/>
</dbReference>
<dbReference type="AlphaFoldDB" id="A0A075AR74"/>
<feature type="region of interest" description="Disordered" evidence="1">
    <location>
        <begin position="681"/>
        <end position="727"/>
    </location>
</feature>
<dbReference type="Gene3D" id="1.25.10.10">
    <property type="entry name" value="Leucine-rich Repeat Variant"/>
    <property type="match status" value="1"/>
</dbReference>
<evidence type="ECO:0000313" key="3">
    <source>
        <dbReference type="Proteomes" id="UP000030755"/>
    </source>
</evidence>
<dbReference type="HOGENOM" id="CLU_381116_0_0_1"/>
<feature type="region of interest" description="Disordered" evidence="1">
    <location>
        <begin position="551"/>
        <end position="591"/>
    </location>
</feature>